<dbReference type="Gene3D" id="2.60.120.10">
    <property type="entry name" value="Jelly Rolls"/>
    <property type="match status" value="1"/>
</dbReference>
<evidence type="ECO:0000313" key="3">
    <source>
        <dbReference type="Proteomes" id="UP001354931"/>
    </source>
</evidence>
<comment type="caution">
    <text evidence="2">The sequence shown here is derived from an EMBL/GenBank/DDBJ whole genome shotgun (WGS) entry which is preliminary data.</text>
</comment>
<dbReference type="PANTHER" id="PTHR36440">
    <property type="entry name" value="PUTATIVE (AFU_ORTHOLOGUE AFUA_8G07350)-RELATED"/>
    <property type="match status" value="1"/>
</dbReference>
<feature type="domain" description="Cupin type-1" evidence="1">
    <location>
        <begin position="35"/>
        <end position="128"/>
    </location>
</feature>
<dbReference type="SUPFAM" id="SSF51182">
    <property type="entry name" value="RmlC-like cupins"/>
    <property type="match status" value="1"/>
</dbReference>
<dbReference type="InterPro" id="IPR006045">
    <property type="entry name" value="Cupin_1"/>
</dbReference>
<dbReference type="Proteomes" id="UP001354931">
    <property type="component" value="Unassembled WGS sequence"/>
</dbReference>
<gene>
    <name evidence="2" type="ORF">OKJ99_04285</name>
</gene>
<sequence>MTDGMTDGLLLSPGAGRRIETAGMTLKVGAEHTPRWSMFEAEVPMGFDVGAHLHREAEEVFYVLEGELDLLAFEPLERTPGDWRTWESRDGRKTLRGGPGSAMYVPAGCPHAFGNPGPAPARLLFLVAPAGHEEYLAEMGELLASGDGPPPADGIAALRLRYDIEQLTPLVPGRRP</sequence>
<keyword evidence="3" id="KW-1185">Reference proteome</keyword>
<dbReference type="InterPro" id="IPR014710">
    <property type="entry name" value="RmlC-like_jellyroll"/>
</dbReference>
<accession>A0ABU6F1M2</accession>
<evidence type="ECO:0000313" key="2">
    <source>
        <dbReference type="EMBL" id="MEB8336732.1"/>
    </source>
</evidence>
<dbReference type="InterPro" id="IPR053146">
    <property type="entry name" value="QDO-like"/>
</dbReference>
<proteinExistence type="predicted"/>
<dbReference type="EMBL" id="JAOZYC010000015">
    <property type="protein sequence ID" value="MEB8336732.1"/>
    <property type="molecule type" value="Genomic_DNA"/>
</dbReference>
<dbReference type="Pfam" id="PF00190">
    <property type="entry name" value="Cupin_1"/>
    <property type="match status" value="1"/>
</dbReference>
<protein>
    <submittedName>
        <fullName evidence="2">Cupin domain-containing protein</fullName>
    </submittedName>
</protein>
<reference evidence="2 3" key="1">
    <citation type="submission" date="2022-10" db="EMBL/GenBank/DDBJ databases">
        <authorList>
            <person name="Xie J."/>
            <person name="Shen N."/>
        </authorList>
    </citation>
    <scope>NUCLEOTIDE SEQUENCE [LARGE SCALE GENOMIC DNA]</scope>
    <source>
        <strain evidence="2 3">YIM65594</strain>
    </source>
</reference>
<dbReference type="InterPro" id="IPR011051">
    <property type="entry name" value="RmlC_Cupin_sf"/>
</dbReference>
<evidence type="ECO:0000259" key="1">
    <source>
        <dbReference type="Pfam" id="PF00190"/>
    </source>
</evidence>
<organism evidence="2 3">
    <name type="scientific">Streptomyces endophyticus</name>
    <dbReference type="NCBI Taxonomy" id="714166"/>
    <lineage>
        <taxon>Bacteria</taxon>
        <taxon>Bacillati</taxon>
        <taxon>Actinomycetota</taxon>
        <taxon>Actinomycetes</taxon>
        <taxon>Kitasatosporales</taxon>
        <taxon>Streptomycetaceae</taxon>
        <taxon>Streptomyces</taxon>
    </lineage>
</organism>
<dbReference type="RefSeq" id="WP_326014375.1">
    <property type="nucleotide sequence ID" value="NZ_JAOZYC010000015.1"/>
</dbReference>
<name>A0ABU6F1M2_9ACTN</name>
<dbReference type="PANTHER" id="PTHR36440:SF1">
    <property type="entry name" value="PUTATIVE (AFU_ORTHOLOGUE AFUA_8G07350)-RELATED"/>
    <property type="match status" value="1"/>
</dbReference>